<organism evidence="1 2">
    <name type="scientific">Ficus carica</name>
    <name type="common">Common fig</name>
    <dbReference type="NCBI Taxonomy" id="3494"/>
    <lineage>
        <taxon>Eukaryota</taxon>
        <taxon>Viridiplantae</taxon>
        <taxon>Streptophyta</taxon>
        <taxon>Embryophyta</taxon>
        <taxon>Tracheophyta</taxon>
        <taxon>Spermatophyta</taxon>
        <taxon>Magnoliopsida</taxon>
        <taxon>eudicotyledons</taxon>
        <taxon>Gunneridae</taxon>
        <taxon>Pentapetalae</taxon>
        <taxon>rosids</taxon>
        <taxon>fabids</taxon>
        <taxon>Rosales</taxon>
        <taxon>Moraceae</taxon>
        <taxon>Ficeae</taxon>
        <taxon>Ficus</taxon>
    </lineage>
</organism>
<dbReference type="PANTHER" id="PTHR33232">
    <property type="entry name" value="PROTEIN SIEVE ELEMENT OCCLUSION B-LIKE"/>
    <property type="match status" value="1"/>
</dbReference>
<dbReference type="InterPro" id="IPR039299">
    <property type="entry name" value="SEOA"/>
</dbReference>
<dbReference type="EMBL" id="BTGU01000046">
    <property type="protein sequence ID" value="GMN53514.1"/>
    <property type="molecule type" value="Genomic_DNA"/>
</dbReference>
<dbReference type="AlphaFoldDB" id="A0AA88DK13"/>
<dbReference type="GO" id="GO:0010088">
    <property type="term" value="P:phloem development"/>
    <property type="evidence" value="ECO:0007669"/>
    <property type="project" value="InterPro"/>
</dbReference>
<name>A0AA88DK13_FICCA</name>
<evidence type="ECO:0000313" key="2">
    <source>
        <dbReference type="Proteomes" id="UP001187192"/>
    </source>
</evidence>
<evidence type="ECO:0000313" key="1">
    <source>
        <dbReference type="EMBL" id="GMN53514.1"/>
    </source>
</evidence>
<protein>
    <submittedName>
        <fullName evidence="1">Uncharacterized protein</fullName>
    </submittedName>
</protein>
<reference evidence="1" key="1">
    <citation type="submission" date="2023-07" db="EMBL/GenBank/DDBJ databases">
        <title>draft genome sequence of fig (Ficus carica).</title>
        <authorList>
            <person name="Takahashi T."/>
            <person name="Nishimura K."/>
        </authorList>
    </citation>
    <scope>NUCLEOTIDE SEQUENCE</scope>
</reference>
<gene>
    <name evidence="1" type="ORF">TIFTF001_022647</name>
</gene>
<keyword evidence="2" id="KW-1185">Reference proteome</keyword>
<dbReference type="Proteomes" id="UP001187192">
    <property type="component" value="Unassembled WGS sequence"/>
</dbReference>
<dbReference type="PANTHER" id="PTHR33232:SF18">
    <property type="entry name" value="PROTEIN SIEVE ELEMENT OCCLUSION B-LIKE"/>
    <property type="match status" value="1"/>
</dbReference>
<accession>A0AA88DK13</accession>
<proteinExistence type="predicted"/>
<sequence length="141" mass="16454">MEGKAAFIFISGVNISDADIDLMKEIQKKIDDDKLTKFRLVWSPISEVDWTGEIRSLLNKCRAKMTWYDMAICTSERPLAKRYIEEEWHYKGQTMLIVMNERGIVKTRTPTNCSVVGEWRPFRLIRKLKGELQTDTIGPRL</sequence>
<comment type="caution">
    <text evidence="1">The sequence shown here is derived from an EMBL/GenBank/DDBJ whole genome shotgun (WGS) entry which is preliminary data.</text>
</comment>